<dbReference type="OrthoDB" id="423533at2759"/>
<dbReference type="EMBL" id="CAJNOJ010001103">
    <property type="protein sequence ID" value="CAF1542578.1"/>
    <property type="molecule type" value="Genomic_DNA"/>
</dbReference>
<protein>
    <submittedName>
        <fullName evidence="1">Uncharacterized protein</fullName>
    </submittedName>
</protein>
<comment type="caution">
    <text evidence="1">The sequence shown here is derived from an EMBL/GenBank/DDBJ whole genome shotgun (WGS) entry which is preliminary data.</text>
</comment>
<gene>
    <name evidence="1" type="ORF">EDS130_LOCUS45428</name>
</gene>
<dbReference type="Proteomes" id="UP000663852">
    <property type="component" value="Unassembled WGS sequence"/>
</dbReference>
<dbReference type="AlphaFoldDB" id="A0A815W182"/>
<evidence type="ECO:0000313" key="2">
    <source>
        <dbReference type="Proteomes" id="UP000663852"/>
    </source>
</evidence>
<proteinExistence type="predicted"/>
<reference evidence="1" key="1">
    <citation type="submission" date="2021-02" db="EMBL/GenBank/DDBJ databases">
        <authorList>
            <person name="Nowell W R."/>
        </authorList>
    </citation>
    <scope>NUCLEOTIDE SEQUENCE</scope>
</reference>
<name>A0A815W182_ADIRI</name>
<sequence>MISLICLVRILQEGKLLKKDFDSQRIGNYLKKCEPNWDQLGRCALRLYTASSFLCDSVNTTLRNKDMSKVDTLGPLCYLLSERLFSGGYCPNQILYRGATLTSGMIEDYKQAIGKEITCLSFTSIIKDRCVA</sequence>
<evidence type="ECO:0000313" key="1">
    <source>
        <dbReference type="EMBL" id="CAF1542578.1"/>
    </source>
</evidence>
<accession>A0A815W182</accession>
<organism evidence="1 2">
    <name type="scientific">Adineta ricciae</name>
    <name type="common">Rotifer</name>
    <dbReference type="NCBI Taxonomy" id="249248"/>
    <lineage>
        <taxon>Eukaryota</taxon>
        <taxon>Metazoa</taxon>
        <taxon>Spiralia</taxon>
        <taxon>Gnathifera</taxon>
        <taxon>Rotifera</taxon>
        <taxon>Eurotatoria</taxon>
        <taxon>Bdelloidea</taxon>
        <taxon>Adinetida</taxon>
        <taxon>Adinetidae</taxon>
        <taxon>Adineta</taxon>
    </lineage>
</organism>